<reference evidence="9" key="1">
    <citation type="submission" date="2025-08" db="UniProtKB">
        <authorList>
            <consortium name="RefSeq"/>
        </authorList>
    </citation>
    <scope>IDENTIFICATION</scope>
    <source>
        <tissue evidence="9">Leaf</tissue>
    </source>
</reference>
<dbReference type="PANTHER" id="PTHR21433">
    <property type="entry name" value="TRANSMEMBRANE PROTEIN INDUCED BY TUMOR NECROSIS FACTOR ALPHA"/>
    <property type="match status" value="1"/>
</dbReference>
<dbReference type="GO" id="GO:0016020">
    <property type="term" value="C:membrane"/>
    <property type="evidence" value="ECO:0007669"/>
    <property type="project" value="UniProtKB-SubCell"/>
</dbReference>
<dbReference type="KEGG" id="rarg:115747968"/>
<protein>
    <submittedName>
        <fullName evidence="9">Ion channel TACAN-like isoform X1</fullName>
    </submittedName>
</protein>
<dbReference type="GeneID" id="115747968"/>
<dbReference type="Proteomes" id="UP000827889">
    <property type="component" value="Chromosome 3"/>
</dbReference>
<evidence type="ECO:0000256" key="2">
    <source>
        <dbReference type="ARBA" id="ARBA00009700"/>
    </source>
</evidence>
<proteinExistence type="inferred from homology"/>
<feature type="region of interest" description="Disordered" evidence="6">
    <location>
        <begin position="1"/>
        <end position="22"/>
    </location>
</feature>
<dbReference type="Pfam" id="PF07851">
    <property type="entry name" value="TMEM120A-B"/>
    <property type="match status" value="1"/>
</dbReference>
<evidence type="ECO:0000256" key="3">
    <source>
        <dbReference type="ARBA" id="ARBA00022692"/>
    </source>
</evidence>
<keyword evidence="3 7" id="KW-0812">Transmembrane</keyword>
<evidence type="ECO:0000256" key="6">
    <source>
        <dbReference type="SAM" id="MobiDB-lite"/>
    </source>
</evidence>
<name>A0A8B8PZD7_9MYRT</name>
<keyword evidence="4 7" id="KW-1133">Transmembrane helix</keyword>
<feature type="region of interest" description="Disordered" evidence="6">
    <location>
        <begin position="82"/>
        <end position="141"/>
    </location>
</feature>
<evidence type="ECO:0000313" key="9">
    <source>
        <dbReference type="RefSeq" id="XP_030540165.1"/>
    </source>
</evidence>
<evidence type="ECO:0000313" key="8">
    <source>
        <dbReference type="Proteomes" id="UP000827889"/>
    </source>
</evidence>
<dbReference type="RefSeq" id="XP_030540165.1">
    <property type="nucleotide sequence ID" value="XM_030684305.2"/>
</dbReference>
<evidence type="ECO:0000256" key="4">
    <source>
        <dbReference type="ARBA" id="ARBA00022989"/>
    </source>
</evidence>
<accession>A0A8B8PZD7</accession>
<dbReference type="OrthoDB" id="2015098at2759"/>
<comment type="subcellular location">
    <subcellularLocation>
        <location evidence="1">Membrane</location>
        <topology evidence="1">Multi-pass membrane protein</topology>
    </subcellularLocation>
</comment>
<evidence type="ECO:0000256" key="7">
    <source>
        <dbReference type="SAM" id="Phobius"/>
    </source>
</evidence>
<organism evidence="8 9">
    <name type="scientific">Rhodamnia argentea</name>
    <dbReference type="NCBI Taxonomy" id="178133"/>
    <lineage>
        <taxon>Eukaryota</taxon>
        <taxon>Viridiplantae</taxon>
        <taxon>Streptophyta</taxon>
        <taxon>Embryophyta</taxon>
        <taxon>Tracheophyta</taxon>
        <taxon>Spermatophyta</taxon>
        <taxon>Magnoliopsida</taxon>
        <taxon>eudicotyledons</taxon>
        <taxon>Gunneridae</taxon>
        <taxon>Pentapetalae</taxon>
        <taxon>rosids</taxon>
        <taxon>malvids</taxon>
        <taxon>Myrtales</taxon>
        <taxon>Myrtaceae</taxon>
        <taxon>Myrtoideae</taxon>
        <taxon>Myrteae</taxon>
        <taxon>Australasian group</taxon>
        <taxon>Rhodamnia</taxon>
    </lineage>
</organism>
<feature type="transmembrane region" description="Helical" evidence="7">
    <location>
        <begin position="265"/>
        <end position="283"/>
    </location>
</feature>
<evidence type="ECO:0000256" key="5">
    <source>
        <dbReference type="ARBA" id="ARBA00023136"/>
    </source>
</evidence>
<gene>
    <name evidence="9" type="primary">LOC115747968</name>
</gene>
<dbReference type="PANTHER" id="PTHR21433:SF0">
    <property type="entry name" value="TRANSMEMBRANE PROTEIN 120 HOMOLOG"/>
    <property type="match status" value="1"/>
</dbReference>
<feature type="compositionally biased region" description="Basic and acidic residues" evidence="6">
    <location>
        <begin position="89"/>
        <end position="141"/>
    </location>
</feature>
<evidence type="ECO:0000256" key="1">
    <source>
        <dbReference type="ARBA" id="ARBA00004141"/>
    </source>
</evidence>
<comment type="similarity">
    <text evidence="2">Belongs to the TMEM120 family.</text>
</comment>
<keyword evidence="8" id="KW-1185">Reference proteome</keyword>
<keyword evidence="5 7" id="KW-0472">Membrane</keyword>
<dbReference type="InterPro" id="IPR012926">
    <property type="entry name" value="TMEM120A/B"/>
</dbReference>
<sequence>MGREKEEGEAEGGDVTAATETETGVSKIADGWDLRWTRGVLCVACLDADMARLEHPIFSRSVETEIASTWLRGDACASINASRTHIPRRNPEHARADEPVVSPDEPRSIREDRERPRDRSRPVMDGDGGARPEEAERRMEEEVRRAVEQAKELQDAAAAHVALSSGEEQSIRQRTLALDSSIRRLRDSIGAQASSGLLDSKLADRLEEELQRARCIMADGDASAFLPSKAQGGFVRMFLGPINVRARKEVQLKVKEEYNSYRDRTALLFLIFPSALLVLRSWLWDGCFPAFPVQLYQAWLLFLYTGLALRENILSINGSDIRPWWIYHHYCAMIMALVSLTWEIKGQPNCAQKQRGVQLFLQWAIMQGVAMLLQNRYQRQRLYTRIALGKAKRMDVVWGETAGVDGQLWLLCPILFIMQGFEAYVGFLLLQTALVGVVSEWQVIFCGVLLVLMAVGNFANTVQTLMAKSRFKAKMKRTKSKQELD</sequence>
<feature type="transmembrane region" description="Helical" evidence="7">
    <location>
        <begin position="325"/>
        <end position="344"/>
    </location>
</feature>
<dbReference type="AlphaFoldDB" id="A0A8B8PZD7"/>
<feature type="transmembrane region" description="Helical" evidence="7">
    <location>
        <begin position="408"/>
        <end position="430"/>
    </location>
</feature>
<feature type="transmembrane region" description="Helical" evidence="7">
    <location>
        <begin position="442"/>
        <end position="467"/>
    </location>
</feature>